<feature type="domain" description="Transglycosylase SLT" evidence="3">
    <location>
        <begin position="80"/>
        <end position="181"/>
    </location>
</feature>
<dbReference type="GO" id="GO:0016829">
    <property type="term" value="F:lyase activity"/>
    <property type="evidence" value="ECO:0007669"/>
    <property type="project" value="UniProtKB-KW"/>
</dbReference>
<protein>
    <submittedName>
        <fullName evidence="4">Membrane-bound lytic murein transglycosylase F</fullName>
        <ecNumber evidence="4">4.2.2.-</ecNumber>
    </submittedName>
</protein>
<dbReference type="EMBL" id="JPYA02000001">
    <property type="protein sequence ID" value="MEB3749209.1"/>
    <property type="molecule type" value="Genomic_DNA"/>
</dbReference>
<name>A0ABU6BBY8_9BACL</name>
<comment type="similarity">
    <text evidence="1">Belongs to the transglycosylase Slt family.</text>
</comment>
<dbReference type="Pfam" id="PF01464">
    <property type="entry name" value="SLT"/>
    <property type="match status" value="1"/>
</dbReference>
<dbReference type="RefSeq" id="WP_033018841.1">
    <property type="nucleotide sequence ID" value="NZ_JPYA02000001.1"/>
</dbReference>
<dbReference type="PROSITE" id="PS00922">
    <property type="entry name" value="TRANSGLYCOSYLASE"/>
    <property type="match status" value="1"/>
</dbReference>
<comment type="caution">
    <text evidence="4">The sequence shown here is derived from an EMBL/GenBank/DDBJ whole genome shotgun (WGS) entry which is preliminary data.</text>
</comment>
<dbReference type="Gene3D" id="1.10.530.10">
    <property type="match status" value="1"/>
</dbReference>
<accession>A0ABU6BBY8</accession>
<dbReference type="SUPFAM" id="SSF53955">
    <property type="entry name" value="Lysozyme-like"/>
    <property type="match status" value="1"/>
</dbReference>
<dbReference type="InterPro" id="IPR008258">
    <property type="entry name" value="Transglycosylase_SLT_dom_1"/>
</dbReference>
<dbReference type="InterPro" id="IPR000189">
    <property type="entry name" value="Transglyc_AS"/>
</dbReference>
<keyword evidence="4" id="KW-0456">Lyase</keyword>
<organism evidence="4 5">
    <name type="scientific">Geobacillus icigianus</name>
    <dbReference type="NCBI Taxonomy" id="1430331"/>
    <lineage>
        <taxon>Bacteria</taxon>
        <taxon>Bacillati</taxon>
        <taxon>Bacillota</taxon>
        <taxon>Bacilli</taxon>
        <taxon>Bacillales</taxon>
        <taxon>Anoxybacillaceae</taxon>
        <taxon>Geobacillus</taxon>
    </lineage>
</organism>
<reference evidence="4 5" key="1">
    <citation type="journal article" date="2014" name="Genome Announc.">
        <title>Draft Genome Sequence of Geobacillus icigianus Strain G1w1T Isolated from Hot Springs in the Valley of Geysers, Kamchatka (Russian Federation).</title>
        <authorList>
            <person name="Bryanskaya A.V."/>
            <person name="Rozanov A.S."/>
            <person name="Logacheva M.D."/>
            <person name="Kotenko A.V."/>
            <person name="Peltek S.E."/>
        </authorList>
    </citation>
    <scope>NUCLEOTIDE SEQUENCE [LARGE SCALE GENOMIC DNA]</scope>
    <source>
        <strain evidence="4 5">G1w1</strain>
    </source>
</reference>
<gene>
    <name evidence="4" type="ORF">EP10_000048</name>
</gene>
<evidence type="ECO:0000256" key="2">
    <source>
        <dbReference type="SAM" id="MobiDB-lite"/>
    </source>
</evidence>
<feature type="region of interest" description="Disordered" evidence="2">
    <location>
        <begin position="49"/>
        <end position="69"/>
    </location>
</feature>
<evidence type="ECO:0000256" key="1">
    <source>
        <dbReference type="ARBA" id="ARBA00007734"/>
    </source>
</evidence>
<proteinExistence type="inferred from homology"/>
<dbReference type="Proteomes" id="UP000029267">
    <property type="component" value="Unassembled WGS sequence"/>
</dbReference>
<dbReference type="CDD" id="cd00254">
    <property type="entry name" value="LT-like"/>
    <property type="match status" value="1"/>
</dbReference>
<dbReference type="InterPro" id="IPR023346">
    <property type="entry name" value="Lysozyme-like_dom_sf"/>
</dbReference>
<dbReference type="PANTHER" id="PTHR37423:SF2">
    <property type="entry name" value="MEMBRANE-BOUND LYTIC MUREIN TRANSGLYCOSYLASE C"/>
    <property type="match status" value="1"/>
</dbReference>
<keyword evidence="5" id="KW-1185">Reference proteome</keyword>
<evidence type="ECO:0000313" key="4">
    <source>
        <dbReference type="EMBL" id="MEB3749209.1"/>
    </source>
</evidence>
<dbReference type="EC" id="4.2.2.-" evidence="4"/>
<feature type="compositionally biased region" description="Polar residues" evidence="2">
    <location>
        <begin position="50"/>
        <end position="67"/>
    </location>
</feature>
<evidence type="ECO:0000259" key="3">
    <source>
        <dbReference type="Pfam" id="PF01464"/>
    </source>
</evidence>
<dbReference type="PANTHER" id="PTHR37423">
    <property type="entry name" value="SOLUBLE LYTIC MUREIN TRANSGLYCOSYLASE-RELATED"/>
    <property type="match status" value="1"/>
</dbReference>
<evidence type="ECO:0000313" key="5">
    <source>
        <dbReference type="Proteomes" id="UP000029267"/>
    </source>
</evidence>
<sequence>MTISPLQLLVEWQALASFSPNRSSLSSPVPSLFSILLAEYMKNQAEAAETLSTSDTGRANASASNKETVPFSGASSIDRLIAAAAEKYDVDPHLIRAVIHQESGFRPDAKSRAGALGLMQLMPSTAKMLGVENPLDPAQNIDGGVKYLRQLLDRYNGDVTLALAAYNAGPGNVDRYGGVPPFAETQAYVRRVLDRWRI</sequence>